<evidence type="ECO:0000256" key="4">
    <source>
        <dbReference type="ARBA" id="ARBA00022490"/>
    </source>
</evidence>
<sequence length="83" mass="9842">MADQAKLNRLFWHSRRGMRELDLLLVPFVQDVYPSLSEPDQVLYEAFLKMEDQDLYSLLMRRVEAREPGLQRIIDLILDHARG</sequence>
<evidence type="ECO:0000256" key="5">
    <source>
        <dbReference type="ARBA" id="ARBA00023186"/>
    </source>
</evidence>
<dbReference type="Pfam" id="PF03937">
    <property type="entry name" value="Sdh5"/>
    <property type="match status" value="1"/>
</dbReference>
<dbReference type="Proteomes" id="UP000297475">
    <property type="component" value="Unassembled WGS sequence"/>
</dbReference>
<dbReference type="RefSeq" id="WP_135484534.1">
    <property type="nucleotide sequence ID" value="NZ_SRMF01000010.1"/>
</dbReference>
<comment type="subcellular location">
    <subcellularLocation>
        <location evidence="1">Cytoplasm</location>
    </subcellularLocation>
</comment>
<reference evidence="6 7" key="1">
    <citation type="submission" date="2019-04" db="EMBL/GenBank/DDBJ databases">
        <title>Natronospirillum operosus gen. nov., sp. nov., a haloalkaliphilic satellite isolated from decaying biomass of laboratory culture of cyanobacterium Geitlerinema sp. and proposal of Natronospirillaceae fam. nov. and Saccharospirillaceae fam. nov.</title>
        <authorList>
            <person name="Kevbrin V."/>
            <person name="Boltyanskaya Y."/>
            <person name="Koziaeva V."/>
            <person name="Grouzdev D.S."/>
            <person name="Park M."/>
            <person name="Cho J."/>
        </authorList>
    </citation>
    <scope>NUCLEOTIDE SEQUENCE [LARGE SCALE GENOMIC DNA]</scope>
    <source>
        <strain evidence="6 7">G-116</strain>
    </source>
</reference>
<keyword evidence="5" id="KW-0143">Chaperone</keyword>
<keyword evidence="4" id="KW-0963">Cytoplasm</keyword>
<dbReference type="AlphaFoldDB" id="A0A4Z0W9L4"/>
<dbReference type="InterPro" id="IPR005631">
    <property type="entry name" value="SDH"/>
</dbReference>
<keyword evidence="7" id="KW-1185">Reference proteome</keyword>
<dbReference type="PANTHER" id="PTHR39585">
    <property type="entry name" value="FAD ASSEMBLY FACTOR SDHE"/>
    <property type="match status" value="1"/>
</dbReference>
<dbReference type="InterPro" id="IPR050531">
    <property type="entry name" value="SdhE_FAD_assembly_factor"/>
</dbReference>
<dbReference type="GO" id="GO:0005737">
    <property type="term" value="C:cytoplasm"/>
    <property type="evidence" value="ECO:0007669"/>
    <property type="project" value="UniProtKB-SubCell"/>
</dbReference>
<dbReference type="SUPFAM" id="SSF109910">
    <property type="entry name" value="YgfY-like"/>
    <property type="match status" value="1"/>
</dbReference>
<dbReference type="EMBL" id="SRMF01000010">
    <property type="protein sequence ID" value="TGG91112.1"/>
    <property type="molecule type" value="Genomic_DNA"/>
</dbReference>
<dbReference type="Gene3D" id="1.10.150.250">
    <property type="entry name" value="Flavinator of succinate dehydrogenase"/>
    <property type="match status" value="1"/>
</dbReference>
<name>A0A4Z0W9L4_9GAMM</name>
<dbReference type="OrthoDB" id="9180899at2"/>
<protein>
    <recommendedName>
        <fullName evidence="3">FAD assembly factor SdhE</fullName>
    </recommendedName>
</protein>
<proteinExistence type="inferred from homology"/>
<dbReference type="GO" id="GO:0006105">
    <property type="term" value="P:succinate metabolic process"/>
    <property type="evidence" value="ECO:0007669"/>
    <property type="project" value="TreeGrafter"/>
</dbReference>
<comment type="caution">
    <text evidence="6">The sequence shown here is derived from an EMBL/GenBank/DDBJ whole genome shotgun (WGS) entry which is preliminary data.</text>
</comment>
<evidence type="ECO:0000256" key="2">
    <source>
        <dbReference type="ARBA" id="ARBA00008571"/>
    </source>
</evidence>
<evidence type="ECO:0000256" key="3">
    <source>
        <dbReference type="ARBA" id="ARBA00019418"/>
    </source>
</evidence>
<accession>A0A4Z0W9L4</accession>
<dbReference type="PANTHER" id="PTHR39585:SF1">
    <property type="entry name" value="FAD ASSEMBLY FACTOR SDHE"/>
    <property type="match status" value="1"/>
</dbReference>
<evidence type="ECO:0000256" key="1">
    <source>
        <dbReference type="ARBA" id="ARBA00004496"/>
    </source>
</evidence>
<evidence type="ECO:0000313" key="7">
    <source>
        <dbReference type="Proteomes" id="UP000297475"/>
    </source>
</evidence>
<evidence type="ECO:0000313" key="6">
    <source>
        <dbReference type="EMBL" id="TGG91112.1"/>
    </source>
</evidence>
<gene>
    <name evidence="6" type="ORF">E4656_17115</name>
</gene>
<dbReference type="InterPro" id="IPR036714">
    <property type="entry name" value="SDH_sf"/>
</dbReference>
<organism evidence="6 7">
    <name type="scientific">Natronospirillum operosum</name>
    <dbReference type="NCBI Taxonomy" id="2759953"/>
    <lineage>
        <taxon>Bacteria</taxon>
        <taxon>Pseudomonadati</taxon>
        <taxon>Pseudomonadota</taxon>
        <taxon>Gammaproteobacteria</taxon>
        <taxon>Oceanospirillales</taxon>
        <taxon>Natronospirillaceae</taxon>
        <taxon>Natronospirillum</taxon>
    </lineage>
</organism>
<comment type="similarity">
    <text evidence="2">Belongs to the SdhE FAD assembly factor family.</text>
</comment>